<dbReference type="Proteomes" id="UP000887013">
    <property type="component" value="Unassembled WGS sequence"/>
</dbReference>
<gene>
    <name evidence="1" type="ORF">NPIL_473271</name>
</gene>
<proteinExistence type="predicted"/>
<protein>
    <submittedName>
        <fullName evidence="1">Uncharacterized protein</fullName>
    </submittedName>
</protein>
<accession>A0A8X6PSE8</accession>
<keyword evidence="2" id="KW-1185">Reference proteome</keyword>
<comment type="caution">
    <text evidence="1">The sequence shown here is derived from an EMBL/GenBank/DDBJ whole genome shotgun (WGS) entry which is preliminary data.</text>
</comment>
<dbReference type="AlphaFoldDB" id="A0A8X6PSE8"/>
<evidence type="ECO:0000313" key="2">
    <source>
        <dbReference type="Proteomes" id="UP000887013"/>
    </source>
</evidence>
<dbReference type="EMBL" id="BMAW01119887">
    <property type="protein sequence ID" value="GFT86815.1"/>
    <property type="molecule type" value="Genomic_DNA"/>
</dbReference>
<name>A0A8X6PSE8_NEPPI</name>
<reference evidence="1" key="1">
    <citation type="submission" date="2020-08" db="EMBL/GenBank/DDBJ databases">
        <title>Multicomponent nature underlies the extraordinary mechanical properties of spider dragline silk.</title>
        <authorList>
            <person name="Kono N."/>
            <person name="Nakamura H."/>
            <person name="Mori M."/>
            <person name="Yoshida Y."/>
            <person name="Ohtoshi R."/>
            <person name="Malay A.D."/>
            <person name="Moran D.A.P."/>
            <person name="Tomita M."/>
            <person name="Numata K."/>
            <person name="Arakawa K."/>
        </authorList>
    </citation>
    <scope>NUCLEOTIDE SEQUENCE</scope>
</reference>
<organism evidence="1 2">
    <name type="scientific">Nephila pilipes</name>
    <name type="common">Giant wood spider</name>
    <name type="synonym">Nephila maculata</name>
    <dbReference type="NCBI Taxonomy" id="299642"/>
    <lineage>
        <taxon>Eukaryota</taxon>
        <taxon>Metazoa</taxon>
        <taxon>Ecdysozoa</taxon>
        <taxon>Arthropoda</taxon>
        <taxon>Chelicerata</taxon>
        <taxon>Arachnida</taxon>
        <taxon>Araneae</taxon>
        <taxon>Araneomorphae</taxon>
        <taxon>Entelegynae</taxon>
        <taxon>Araneoidea</taxon>
        <taxon>Nephilidae</taxon>
        <taxon>Nephila</taxon>
    </lineage>
</organism>
<sequence>MYLQKCSNSSHTPSEAPQCFETAKISFETKNKTPCSFSPTPFASLRHHYAADENGKLNFSTVSSFEAATRISHTELKQSFPAPLIMLSHSVDELNDYRQKPFPLTQNSTSGYLQK</sequence>
<evidence type="ECO:0000313" key="1">
    <source>
        <dbReference type="EMBL" id="GFT86815.1"/>
    </source>
</evidence>